<reference evidence="1 2" key="1">
    <citation type="journal article" date="2019" name="Sci. Rep.">
        <title>Orb-weaving spider Araneus ventricosus genome elucidates the spidroin gene catalogue.</title>
        <authorList>
            <person name="Kono N."/>
            <person name="Nakamura H."/>
            <person name="Ohtoshi R."/>
            <person name="Moran D.A.P."/>
            <person name="Shinohara A."/>
            <person name="Yoshida Y."/>
            <person name="Fujiwara M."/>
            <person name="Mori M."/>
            <person name="Tomita M."/>
            <person name="Arakawa K."/>
        </authorList>
    </citation>
    <scope>NUCLEOTIDE SEQUENCE [LARGE SCALE GENOMIC DNA]</scope>
</reference>
<comment type="caution">
    <text evidence="1">The sequence shown here is derived from an EMBL/GenBank/DDBJ whole genome shotgun (WGS) entry which is preliminary data.</text>
</comment>
<dbReference type="AlphaFoldDB" id="A0A4Y2J5A8"/>
<evidence type="ECO:0000313" key="1">
    <source>
        <dbReference type="EMBL" id="GBM84356.1"/>
    </source>
</evidence>
<dbReference type="EMBL" id="BGPR01003153">
    <property type="protein sequence ID" value="GBM84356.1"/>
    <property type="molecule type" value="Genomic_DNA"/>
</dbReference>
<accession>A0A4Y2J5A8</accession>
<proteinExistence type="predicted"/>
<protein>
    <submittedName>
        <fullName evidence="1">Uncharacterized protein</fullName>
    </submittedName>
</protein>
<name>A0A4Y2J5A8_ARAVE</name>
<dbReference type="Proteomes" id="UP000499080">
    <property type="component" value="Unassembled WGS sequence"/>
</dbReference>
<gene>
    <name evidence="1" type="ORF">AVEN_63288_1</name>
</gene>
<keyword evidence="2" id="KW-1185">Reference proteome</keyword>
<organism evidence="1 2">
    <name type="scientific">Araneus ventricosus</name>
    <name type="common">Orbweaver spider</name>
    <name type="synonym">Epeira ventricosa</name>
    <dbReference type="NCBI Taxonomy" id="182803"/>
    <lineage>
        <taxon>Eukaryota</taxon>
        <taxon>Metazoa</taxon>
        <taxon>Ecdysozoa</taxon>
        <taxon>Arthropoda</taxon>
        <taxon>Chelicerata</taxon>
        <taxon>Arachnida</taxon>
        <taxon>Araneae</taxon>
        <taxon>Araneomorphae</taxon>
        <taxon>Entelegynae</taxon>
        <taxon>Araneoidea</taxon>
        <taxon>Araneidae</taxon>
        <taxon>Araneus</taxon>
    </lineage>
</organism>
<sequence>MDVWTCCPSVKHRKLKEFSTVIGLPFLHLHVSSKLIHQDIHPPLCDSDLFPFFSSPLIICILNFESLVQKRTEEDSPHIQVPLAGQRLTVYDKVNVHAYLHVGYLIVSDFEPETFLSRYQDSATGAPLPVQEIMPVPQLKSLIVKLCYR</sequence>
<evidence type="ECO:0000313" key="2">
    <source>
        <dbReference type="Proteomes" id="UP000499080"/>
    </source>
</evidence>